<dbReference type="InterPro" id="IPR025924">
    <property type="entry name" value="YHYH_dom"/>
</dbReference>
<organism evidence="3 4">
    <name type="scientific">Vibrio tubiashii</name>
    <dbReference type="NCBI Taxonomy" id="29498"/>
    <lineage>
        <taxon>Bacteria</taxon>
        <taxon>Pseudomonadati</taxon>
        <taxon>Pseudomonadota</taxon>
        <taxon>Gammaproteobacteria</taxon>
        <taxon>Vibrionales</taxon>
        <taxon>Vibrionaceae</taxon>
        <taxon>Vibrio</taxon>
        <taxon>Vibrio oreintalis group</taxon>
    </lineage>
</organism>
<dbReference type="PANTHER" id="PTHR30289:SF8">
    <property type="entry name" value="YHYH DOMAIN-CONTAINING PROTEIN"/>
    <property type="match status" value="1"/>
</dbReference>
<dbReference type="AlphaFoldDB" id="A0AAE5LH44"/>
<dbReference type="PANTHER" id="PTHR30289">
    <property type="entry name" value="UNCHARACTERIZED PROTEIN YBCL-RELATED"/>
    <property type="match status" value="1"/>
</dbReference>
<evidence type="ECO:0000259" key="2">
    <source>
        <dbReference type="Pfam" id="PF14240"/>
    </source>
</evidence>
<evidence type="ECO:0000256" key="1">
    <source>
        <dbReference type="SAM" id="SignalP"/>
    </source>
</evidence>
<dbReference type="Pfam" id="PF14240">
    <property type="entry name" value="YHYH"/>
    <property type="match status" value="1"/>
</dbReference>
<protein>
    <submittedName>
        <fullName evidence="3">YHYH protein</fullName>
    </submittedName>
</protein>
<dbReference type="RefSeq" id="WP_171320704.1">
    <property type="nucleotide sequence ID" value="NZ_VTXO01000001.1"/>
</dbReference>
<feature type="signal peptide" evidence="1">
    <location>
        <begin position="1"/>
        <end position="24"/>
    </location>
</feature>
<name>A0AAE5LH44_9VIBR</name>
<gene>
    <name evidence="3" type="ORF">F0237_05110</name>
</gene>
<keyword evidence="1" id="KW-0732">Signal</keyword>
<dbReference type="Proteomes" id="UP000572722">
    <property type="component" value="Unassembled WGS sequence"/>
</dbReference>
<comment type="caution">
    <text evidence="3">The sequence shown here is derived from an EMBL/GenBank/DDBJ whole genome shotgun (WGS) entry which is preliminary data.</text>
</comment>
<accession>A0AAE5LH44</accession>
<proteinExistence type="predicted"/>
<feature type="chain" id="PRO_5042087543" evidence="1">
    <location>
        <begin position="25"/>
        <end position="365"/>
    </location>
</feature>
<sequence length="365" mass="40191">MKLGGKLLISLVFSLTSVSSLSSASEGKSRARLELSTQFSVEVLKAPIRHYKKDKKPKRGNPPKALVLPTTTIDSPECTKVQESFLKAGFSNVSVVCDETYAYVQSDTYPEHDVMNGITGTNEQIPVPASQYVAPIRLSPEKAKSYTSIDAALGIAINGVPIYDYSAQGELNPERYQSAQDTVKLGQLDQCGGHAGRGDDYHYHAKPVCMIESMPEWGDSSIIGWGYDGYPLFADRNPNGTQIENGSLDICNGQTDPTYGYRYHTSPQPPYIFQCLVGKVDTKILPRVAPLKGAKARANLKPPKNGVQNLRHIESKDGTRELSYTYLGVEYYSRYTPSKSKPNCYEFVQKTISNNGAIESGTYCR</sequence>
<evidence type="ECO:0000313" key="4">
    <source>
        <dbReference type="Proteomes" id="UP000572722"/>
    </source>
</evidence>
<feature type="domain" description="YHYH" evidence="2">
    <location>
        <begin position="136"/>
        <end position="236"/>
    </location>
</feature>
<dbReference type="EMBL" id="VTXO01000001">
    <property type="protein sequence ID" value="NOI80039.1"/>
    <property type="molecule type" value="Genomic_DNA"/>
</dbReference>
<reference evidence="3 4" key="1">
    <citation type="submission" date="2019-08" db="EMBL/GenBank/DDBJ databases">
        <title>Draft genome sequencing and comparative genomics of hatchery-associated Vibrios.</title>
        <authorList>
            <person name="Kehlet-Delgado H."/>
            <person name="Mueller R.S."/>
        </authorList>
    </citation>
    <scope>NUCLEOTIDE SEQUENCE [LARGE SCALE GENOMIC DNA]</scope>
    <source>
        <strain evidence="3 4">01-65-5-1</strain>
    </source>
</reference>
<evidence type="ECO:0000313" key="3">
    <source>
        <dbReference type="EMBL" id="NOI80039.1"/>
    </source>
</evidence>